<sequence>MSNDASSPTFGRGRLPSSVKPRHYDVKITTDLVDLTFTGRVKTRLDILEAVSTITFHSVGLDLEDPQVMVFDGDTAHYVDVVNMEPDPKIQWVVLTLASVVRAGASAQLILDFKGNLSGSQAGYCRPKTPSGSASEYYAFTQLAPMAARRVFPCLDEPGLKATFAISLITDPNNVNLSNMPVVSETAYVVAGSEKSWKRTVFGVTPPMSTYIVAFATGPFTYRETSYQSPISGVIRPVRVYATSDMISQAGYSLEVAEKALPLYEQFFDLEYPLPKFDTFICSGFDAGAVENWGLIIGSPVSFLLDPKSRDFKSKLRVAHMQAHETAHMWIYPDWDCDARFLSERFKGGLTLDSKNSSHPIEVPDLDIDNVLEIFDGLSYAKGASVLRMLSAHVGQDQFWKGVSKYLKDHTYDSTVTKDLWDSLSAVTGIDVSDITDNWVTKIGFPVLTVSETGDGIHIRQDRFLETGPAQAEDNETIWNVPLNILTAAKDGVVSVDYKTVLRERETTIKLNKALPYKLNANTSGFYRVLYTGSAAEKIARLVGQKDTPLSVTDRVGLILDAIALAKANFTAVSESLAFLEHFRNEGDAIVWTTIAEGLNEVVDTWWEHEHISSMLASFQRDLFSPIAQRLGFKYSADEFVNVQSLRTCSITQAALAGDELVIQTLKTKFSEFMKSGDDSNIPGDLQVLTYSIANKYGTRTEYDFLKQLSKDSSSEPGRIAALLGIGASEDLSLAEETWKTYVREAIGGSDVSYIFVGLKTNPRTRRFLAEKFREDFDLLTKKFGGNYSFQILLRNSHEMLSTVEDHDAAKKFFETKTLDTILTRAAWVERSTEDLQQWLEKRDGSGKKTFAEDGGSSKCLIA</sequence>
<dbReference type="GO" id="GO:0005615">
    <property type="term" value="C:extracellular space"/>
    <property type="evidence" value="ECO:0007669"/>
    <property type="project" value="TreeGrafter"/>
</dbReference>
<dbReference type="SUPFAM" id="SSF55486">
    <property type="entry name" value="Metalloproteases ('zincins'), catalytic domain"/>
    <property type="match status" value="1"/>
</dbReference>
<evidence type="ECO:0000256" key="2">
    <source>
        <dbReference type="ARBA" id="ARBA00022438"/>
    </source>
</evidence>
<evidence type="ECO:0000256" key="1">
    <source>
        <dbReference type="ARBA" id="ARBA00010136"/>
    </source>
</evidence>
<evidence type="ECO:0000256" key="8">
    <source>
        <dbReference type="PIRSR" id="PIRSR634016-1"/>
    </source>
</evidence>
<feature type="domain" description="ERAP1-like C-terminal" evidence="13">
    <location>
        <begin position="517"/>
        <end position="821"/>
    </location>
</feature>
<dbReference type="GO" id="GO:0008270">
    <property type="term" value="F:zinc ion binding"/>
    <property type="evidence" value="ECO:0007669"/>
    <property type="project" value="UniProtKB-UniRule"/>
</dbReference>
<dbReference type="OrthoDB" id="10031169at2759"/>
<dbReference type="Gene3D" id="1.10.390.10">
    <property type="entry name" value="Neutral Protease Domain 2"/>
    <property type="match status" value="2"/>
</dbReference>
<keyword evidence="16" id="KW-1185">Reference proteome</keyword>
<dbReference type="InterPro" id="IPR024571">
    <property type="entry name" value="ERAP1-like_C_dom"/>
</dbReference>
<dbReference type="InterPro" id="IPR027268">
    <property type="entry name" value="Peptidase_M4/M1_CTD_sf"/>
</dbReference>
<reference evidence="15 16" key="1">
    <citation type="submission" date="2018-11" db="EMBL/GenBank/DDBJ databases">
        <title>Genome assembly of Steccherinum ochraceum LE-BIN_3174, the white-rot fungus of the Steccherinaceae family (The Residual Polyporoid clade, Polyporales, Basidiomycota).</title>
        <authorList>
            <person name="Fedorova T.V."/>
            <person name="Glazunova O.A."/>
            <person name="Landesman E.O."/>
            <person name="Moiseenko K.V."/>
            <person name="Psurtseva N.V."/>
            <person name="Savinova O.S."/>
            <person name="Shakhova N.V."/>
            <person name="Tyazhelova T.V."/>
            <person name="Vasina D.V."/>
        </authorList>
    </citation>
    <scope>NUCLEOTIDE SEQUENCE [LARGE SCALE GENOMIC DNA]</scope>
    <source>
        <strain evidence="15 16">LE-BIN_3174</strain>
    </source>
</reference>
<dbReference type="InterPro" id="IPR045357">
    <property type="entry name" value="Aminopeptidase_N-like_N"/>
</dbReference>
<evidence type="ECO:0000256" key="9">
    <source>
        <dbReference type="PIRSR" id="PIRSR634016-3"/>
    </source>
</evidence>
<comment type="caution">
    <text evidence="15">The sequence shown here is derived from an EMBL/GenBank/DDBJ whole genome shotgun (WGS) entry which is preliminary data.</text>
</comment>
<dbReference type="PRINTS" id="PR00756">
    <property type="entry name" value="ALADIPTASE"/>
</dbReference>
<keyword evidence="2 11" id="KW-0031">Aminopeptidase</keyword>
<dbReference type="SUPFAM" id="SSF63737">
    <property type="entry name" value="Leukotriene A4 hydrolase N-terminal domain"/>
    <property type="match status" value="1"/>
</dbReference>
<feature type="domain" description="Aminopeptidase N-like N-terminal" evidence="14">
    <location>
        <begin position="20"/>
        <end position="212"/>
    </location>
</feature>
<evidence type="ECO:0000259" key="14">
    <source>
        <dbReference type="Pfam" id="PF17900"/>
    </source>
</evidence>
<organism evidence="15 16">
    <name type="scientific">Steccherinum ochraceum</name>
    <dbReference type="NCBI Taxonomy" id="92696"/>
    <lineage>
        <taxon>Eukaryota</taxon>
        <taxon>Fungi</taxon>
        <taxon>Dikarya</taxon>
        <taxon>Basidiomycota</taxon>
        <taxon>Agaricomycotina</taxon>
        <taxon>Agaricomycetes</taxon>
        <taxon>Polyporales</taxon>
        <taxon>Steccherinaceae</taxon>
        <taxon>Steccherinum</taxon>
    </lineage>
</organism>
<dbReference type="GO" id="GO:0070006">
    <property type="term" value="F:metalloaminopeptidase activity"/>
    <property type="evidence" value="ECO:0007669"/>
    <property type="project" value="TreeGrafter"/>
</dbReference>
<dbReference type="GO" id="GO:0042277">
    <property type="term" value="F:peptide binding"/>
    <property type="evidence" value="ECO:0007669"/>
    <property type="project" value="TreeGrafter"/>
</dbReference>
<proteinExistence type="inferred from homology"/>
<dbReference type="InterPro" id="IPR050344">
    <property type="entry name" value="Peptidase_M1_aminopeptidases"/>
</dbReference>
<comment type="cofactor">
    <cofactor evidence="9 11">
        <name>Zn(2+)</name>
        <dbReference type="ChEBI" id="CHEBI:29105"/>
    </cofactor>
    <text evidence="9 11">Binds 1 zinc ion per subunit.</text>
</comment>
<dbReference type="InterPro" id="IPR034016">
    <property type="entry name" value="M1_APN-typ"/>
</dbReference>
<dbReference type="EC" id="3.4.11.-" evidence="11"/>
<keyword evidence="4 9" id="KW-0479">Metal-binding</keyword>
<dbReference type="Pfam" id="PF17900">
    <property type="entry name" value="Peptidase_M1_N"/>
    <property type="match status" value="1"/>
</dbReference>
<keyword evidence="3 11" id="KW-0645">Protease</keyword>
<dbReference type="PANTHER" id="PTHR11533">
    <property type="entry name" value="PROTEASE M1 ZINC METALLOPROTEASE"/>
    <property type="match status" value="1"/>
</dbReference>
<evidence type="ECO:0000313" key="15">
    <source>
        <dbReference type="EMBL" id="TCD59793.1"/>
    </source>
</evidence>
<dbReference type="GO" id="GO:0016020">
    <property type="term" value="C:membrane"/>
    <property type="evidence" value="ECO:0007669"/>
    <property type="project" value="TreeGrafter"/>
</dbReference>
<feature type="domain" description="Peptidase M1 membrane alanine aminopeptidase" evidence="12">
    <location>
        <begin position="252"/>
        <end position="331"/>
    </location>
</feature>
<evidence type="ECO:0000256" key="10">
    <source>
        <dbReference type="PIRSR" id="PIRSR634016-4"/>
    </source>
</evidence>
<dbReference type="GO" id="GO:0043171">
    <property type="term" value="P:peptide catabolic process"/>
    <property type="evidence" value="ECO:0007669"/>
    <property type="project" value="TreeGrafter"/>
</dbReference>
<dbReference type="Gene3D" id="1.25.50.20">
    <property type="match status" value="1"/>
</dbReference>
<dbReference type="InterPro" id="IPR014782">
    <property type="entry name" value="Peptidase_M1_dom"/>
</dbReference>
<protein>
    <recommendedName>
        <fullName evidence="11">Aminopeptidase</fullName>
        <ecNumber evidence="11">3.4.11.-</ecNumber>
    </recommendedName>
</protein>
<dbReference type="Gene3D" id="2.60.40.1730">
    <property type="entry name" value="tricorn interacting facor f3 domain"/>
    <property type="match status" value="1"/>
</dbReference>
<feature type="active site" description="Proton acceptor" evidence="8">
    <location>
        <position position="325"/>
    </location>
</feature>
<evidence type="ECO:0000256" key="3">
    <source>
        <dbReference type="ARBA" id="ARBA00022670"/>
    </source>
</evidence>
<gene>
    <name evidence="15" type="primary">APE2_6</name>
    <name evidence="15" type="ORF">EIP91_011424</name>
</gene>
<evidence type="ECO:0000256" key="7">
    <source>
        <dbReference type="ARBA" id="ARBA00023049"/>
    </source>
</evidence>
<dbReference type="InterPro" id="IPR001930">
    <property type="entry name" value="Peptidase_M1"/>
</dbReference>
<evidence type="ECO:0000259" key="13">
    <source>
        <dbReference type="Pfam" id="PF11838"/>
    </source>
</evidence>
<dbReference type="GO" id="GO:0005737">
    <property type="term" value="C:cytoplasm"/>
    <property type="evidence" value="ECO:0007669"/>
    <property type="project" value="TreeGrafter"/>
</dbReference>
<keyword evidence="7 11" id="KW-0482">Metalloprotease</keyword>
<dbReference type="CDD" id="cd09601">
    <property type="entry name" value="M1_APN-Q_like"/>
    <property type="match status" value="1"/>
</dbReference>
<feature type="domain" description="Peptidase M1 membrane alanine aminopeptidase" evidence="12">
    <location>
        <begin position="332"/>
        <end position="439"/>
    </location>
</feature>
<dbReference type="GO" id="GO:0006508">
    <property type="term" value="P:proteolysis"/>
    <property type="evidence" value="ECO:0007669"/>
    <property type="project" value="UniProtKB-KW"/>
</dbReference>
<feature type="binding site" evidence="9">
    <location>
        <position position="324"/>
    </location>
    <ligand>
        <name>Zn(2+)</name>
        <dbReference type="ChEBI" id="CHEBI:29105"/>
        <note>catalytic</note>
    </ligand>
</feature>
<dbReference type="STRING" id="92696.A0A4R0R274"/>
<comment type="similarity">
    <text evidence="1 11">Belongs to the peptidase M1 family.</text>
</comment>
<keyword evidence="5 11" id="KW-0378">Hydrolase</keyword>
<evidence type="ECO:0000256" key="6">
    <source>
        <dbReference type="ARBA" id="ARBA00022833"/>
    </source>
</evidence>
<feature type="site" description="Transition state stabilizer" evidence="10">
    <location>
        <position position="380"/>
    </location>
</feature>
<evidence type="ECO:0000259" key="12">
    <source>
        <dbReference type="Pfam" id="PF01433"/>
    </source>
</evidence>
<evidence type="ECO:0000256" key="4">
    <source>
        <dbReference type="ARBA" id="ARBA00022723"/>
    </source>
</evidence>
<feature type="binding site" evidence="9">
    <location>
        <position position="328"/>
    </location>
    <ligand>
        <name>Zn(2+)</name>
        <dbReference type="ChEBI" id="CHEBI:29105"/>
        <note>catalytic</note>
    </ligand>
</feature>
<dbReference type="InterPro" id="IPR042097">
    <property type="entry name" value="Aminopeptidase_N-like_N_sf"/>
</dbReference>
<dbReference type="Pfam" id="PF01433">
    <property type="entry name" value="Peptidase_M1"/>
    <property type="match status" value="2"/>
</dbReference>
<dbReference type="EMBL" id="RWJN01000739">
    <property type="protein sequence ID" value="TCD59793.1"/>
    <property type="molecule type" value="Genomic_DNA"/>
</dbReference>
<evidence type="ECO:0000313" key="16">
    <source>
        <dbReference type="Proteomes" id="UP000292702"/>
    </source>
</evidence>
<keyword evidence="6 9" id="KW-0862">Zinc</keyword>
<dbReference type="PANTHER" id="PTHR11533:SF174">
    <property type="entry name" value="PUROMYCIN-SENSITIVE AMINOPEPTIDASE-RELATED"/>
    <property type="match status" value="1"/>
</dbReference>
<evidence type="ECO:0000256" key="5">
    <source>
        <dbReference type="ARBA" id="ARBA00022801"/>
    </source>
</evidence>
<evidence type="ECO:0000256" key="11">
    <source>
        <dbReference type="RuleBase" id="RU364040"/>
    </source>
</evidence>
<dbReference type="Pfam" id="PF11838">
    <property type="entry name" value="ERAP1_C"/>
    <property type="match status" value="1"/>
</dbReference>
<name>A0A4R0R274_9APHY</name>
<dbReference type="Gene3D" id="2.60.40.1910">
    <property type="match status" value="1"/>
</dbReference>
<dbReference type="AlphaFoldDB" id="A0A4R0R274"/>
<accession>A0A4R0R274</accession>
<dbReference type="Proteomes" id="UP000292702">
    <property type="component" value="Unassembled WGS sequence"/>
</dbReference>